<dbReference type="EMBL" id="CP013387">
    <property type="protein sequence ID" value="AOJ04375.1"/>
    <property type="molecule type" value="Genomic_DNA"/>
</dbReference>
<dbReference type="Proteomes" id="UP000062519">
    <property type="component" value="Chromosome 2"/>
</dbReference>
<feature type="compositionally biased region" description="Basic and acidic residues" evidence="1">
    <location>
        <begin position="85"/>
        <end position="98"/>
    </location>
</feature>
<evidence type="ECO:0000313" key="3">
    <source>
        <dbReference type="Proteomes" id="UP000062519"/>
    </source>
</evidence>
<gene>
    <name evidence="2" type="ORF">WS70_21270</name>
</gene>
<sequence length="98" mass="11276">MPQRNQRKIVNASLLLRPVTTADIGMHARIHDFLTVTLVGLIDTNRIERKCASNFVRRSIVHASLYFGRYRQFRRPIEMQSGTADRGDRIKNAHEGNT</sequence>
<accession>A0A1B4FL32</accession>
<keyword evidence="3" id="KW-1185">Reference proteome</keyword>
<reference evidence="2 3" key="1">
    <citation type="submission" date="2015-12" db="EMBL/GenBank/DDBJ databases">
        <title>Diversity of Burkholderia near neighbor genomes.</title>
        <authorList>
            <person name="Sahl J."/>
            <person name="Wagner D."/>
            <person name="Keim P."/>
        </authorList>
    </citation>
    <scope>NUCLEOTIDE SEQUENCE [LARGE SCALE GENOMIC DNA]</scope>
    <source>
        <strain evidence="2 3">BDU6</strain>
    </source>
</reference>
<feature type="region of interest" description="Disordered" evidence="1">
    <location>
        <begin position="78"/>
        <end position="98"/>
    </location>
</feature>
<evidence type="ECO:0000313" key="2">
    <source>
        <dbReference type="EMBL" id="AOJ04375.1"/>
    </source>
</evidence>
<dbReference type="KEGG" id="buu:WS70_21270"/>
<organism evidence="2 3">
    <name type="scientific">Burkholderia mayonis</name>
    <dbReference type="NCBI Taxonomy" id="1385591"/>
    <lineage>
        <taxon>Bacteria</taxon>
        <taxon>Pseudomonadati</taxon>
        <taxon>Pseudomonadota</taxon>
        <taxon>Betaproteobacteria</taxon>
        <taxon>Burkholderiales</taxon>
        <taxon>Burkholderiaceae</taxon>
        <taxon>Burkholderia</taxon>
        <taxon>pseudomallei group</taxon>
    </lineage>
</organism>
<proteinExistence type="predicted"/>
<name>A0A1B4FL32_9BURK</name>
<dbReference type="AlphaFoldDB" id="A0A1B4FL32"/>
<protein>
    <submittedName>
        <fullName evidence="2">Uncharacterized protein</fullName>
    </submittedName>
</protein>
<evidence type="ECO:0000256" key="1">
    <source>
        <dbReference type="SAM" id="MobiDB-lite"/>
    </source>
</evidence>